<comment type="caution">
    <text evidence="4">The sequence shown here is derived from an EMBL/GenBank/DDBJ whole genome shotgun (WGS) entry which is preliminary data.</text>
</comment>
<dbReference type="EMBL" id="VJZA01000111">
    <property type="protein sequence ID" value="TVT15843.1"/>
    <property type="molecule type" value="Genomic_DNA"/>
</dbReference>
<feature type="region of interest" description="Disordered" evidence="1">
    <location>
        <begin position="439"/>
        <end position="466"/>
    </location>
</feature>
<feature type="domain" description="Mce/MlaD" evidence="3">
    <location>
        <begin position="53"/>
        <end position="131"/>
    </location>
</feature>
<dbReference type="OrthoDB" id="5242071at2"/>
<dbReference type="RefSeq" id="WP_144644963.1">
    <property type="nucleotide sequence ID" value="NZ_BNAX01000029.1"/>
</dbReference>
<proteinExistence type="predicted"/>
<name>A0A557ZUY9_9PSEU</name>
<feature type="transmembrane region" description="Helical" evidence="2">
    <location>
        <begin position="21"/>
        <end position="39"/>
    </location>
</feature>
<evidence type="ECO:0000256" key="2">
    <source>
        <dbReference type="SAM" id="Phobius"/>
    </source>
</evidence>
<reference evidence="4 5" key="1">
    <citation type="submission" date="2019-07" db="EMBL/GenBank/DDBJ databases">
        <title>New species of Amycolatopsis and Streptomyces.</title>
        <authorList>
            <person name="Duangmal K."/>
            <person name="Teo W.F.A."/>
            <person name="Lipun K."/>
        </authorList>
    </citation>
    <scope>NUCLEOTIDE SEQUENCE [LARGE SCALE GENOMIC DNA]</scope>
    <source>
        <strain evidence="4 5">JCM 30562</strain>
    </source>
</reference>
<evidence type="ECO:0000313" key="5">
    <source>
        <dbReference type="Proteomes" id="UP000318578"/>
    </source>
</evidence>
<gene>
    <name evidence="4" type="ORF">FNH06_35595</name>
</gene>
<keyword evidence="2" id="KW-1133">Transmembrane helix</keyword>
<dbReference type="InterPro" id="IPR003399">
    <property type="entry name" value="Mce/MlaD"/>
</dbReference>
<sequence length="466" mass="48512">MNALRKSLGGARRQLGRMSGRTIGIVVLVVVLVAGFAAFEKDEISTALDYPDTVQAEFPRDYKLEDYGSDVRVADVKVGKVTGVESTDHGTVLVTMKVQDGIRGVLGQSPSAAIRPTTLLGGVYYVALTPGGAQGTLAGPIPVARTSVPVELGEVLSAVTPPAREGVRASVGQLDETVRQGGKDATRELLQNAPGTLKPTGDLLDAARGTRPETDLTGVVTGLRNTAAVLDRTGGQLDAIFTDLDRSTGTLAAERQPLSGALADLPATLRTTRAGLGDLQGTLDRLTATATSLRPTARSLDSLLGKLDPVLARTRPVLSDTREVVADAGPLVQQLVPAADSGTQDLANVRGPVLDRLNGPIKDLVLSPWKGTGVYAGGGNDHRFYEEVGYLGVHGAKVFQTHDGNGAQGRLMAGVGARTLGGAAVPLSLEQYLETLGLDQPAGPQEDANSGKALLPEFPIPPEEPR</sequence>
<keyword evidence="2" id="KW-0812">Transmembrane</keyword>
<dbReference type="PANTHER" id="PTHR33371">
    <property type="entry name" value="INTERMEMBRANE PHOSPHOLIPID TRANSPORT SYSTEM BINDING PROTEIN MLAD-RELATED"/>
    <property type="match status" value="1"/>
</dbReference>
<keyword evidence="5" id="KW-1185">Reference proteome</keyword>
<keyword evidence="2" id="KW-0472">Membrane</keyword>
<dbReference type="Proteomes" id="UP000318578">
    <property type="component" value="Unassembled WGS sequence"/>
</dbReference>
<evidence type="ECO:0000259" key="3">
    <source>
        <dbReference type="Pfam" id="PF02470"/>
    </source>
</evidence>
<dbReference type="AlphaFoldDB" id="A0A557ZUY9"/>
<accession>A0A557ZUY9</accession>
<evidence type="ECO:0000313" key="4">
    <source>
        <dbReference type="EMBL" id="TVT15843.1"/>
    </source>
</evidence>
<dbReference type="InterPro" id="IPR052336">
    <property type="entry name" value="MlaD_Phospholipid_Transporter"/>
</dbReference>
<dbReference type="Pfam" id="PF02470">
    <property type="entry name" value="MlaD"/>
    <property type="match status" value="1"/>
</dbReference>
<dbReference type="PANTHER" id="PTHR33371:SF4">
    <property type="entry name" value="INTERMEMBRANE PHOSPHOLIPID TRANSPORT SYSTEM BINDING PROTEIN MLAD"/>
    <property type="match status" value="1"/>
</dbReference>
<protein>
    <submittedName>
        <fullName evidence="4">MCE family protein</fullName>
    </submittedName>
</protein>
<evidence type="ECO:0000256" key="1">
    <source>
        <dbReference type="SAM" id="MobiDB-lite"/>
    </source>
</evidence>
<organism evidence="4 5">
    <name type="scientific">Amycolatopsis acidiphila</name>
    <dbReference type="NCBI Taxonomy" id="715473"/>
    <lineage>
        <taxon>Bacteria</taxon>
        <taxon>Bacillati</taxon>
        <taxon>Actinomycetota</taxon>
        <taxon>Actinomycetes</taxon>
        <taxon>Pseudonocardiales</taxon>
        <taxon>Pseudonocardiaceae</taxon>
        <taxon>Amycolatopsis</taxon>
    </lineage>
</organism>